<keyword evidence="3" id="KW-1185">Reference proteome</keyword>
<reference evidence="2" key="1">
    <citation type="submission" date="2021-02" db="EMBL/GenBank/DDBJ databases">
        <authorList>
            <person name="Dougan E. K."/>
            <person name="Rhodes N."/>
            <person name="Thang M."/>
            <person name="Chan C."/>
        </authorList>
    </citation>
    <scope>NUCLEOTIDE SEQUENCE</scope>
</reference>
<name>A0A813EFM4_POLGL</name>
<feature type="compositionally biased region" description="Polar residues" evidence="1">
    <location>
        <begin position="185"/>
        <end position="198"/>
    </location>
</feature>
<protein>
    <submittedName>
        <fullName evidence="2">Uncharacterized protein</fullName>
    </submittedName>
</protein>
<feature type="non-terminal residue" evidence="2">
    <location>
        <position position="198"/>
    </location>
</feature>
<feature type="non-terminal residue" evidence="2">
    <location>
        <position position="1"/>
    </location>
</feature>
<evidence type="ECO:0000256" key="1">
    <source>
        <dbReference type="SAM" id="MobiDB-lite"/>
    </source>
</evidence>
<sequence>ARQPQPNTAANARPSMQRTGAALTLAQSLHGPTVPGQQAYLCIVPKGSLGPPGRVVDANSAQALAAQVQEIACKENAAADRWQRGSGGPSTASQWAAAAQAMSPLPASPMQSARLMSVKATPHSASPQMPQATEAWLVEPTTLLPSGAVTPSTSTPVSPLMVSRKQGLATPTSSPFQRPRPLSAYPTSPVHNFSNFSN</sequence>
<proteinExistence type="predicted"/>
<comment type="caution">
    <text evidence="2">The sequence shown here is derived from an EMBL/GenBank/DDBJ whole genome shotgun (WGS) entry which is preliminary data.</text>
</comment>
<dbReference type="Proteomes" id="UP000654075">
    <property type="component" value="Unassembled WGS sequence"/>
</dbReference>
<evidence type="ECO:0000313" key="2">
    <source>
        <dbReference type="EMBL" id="CAE8599119.1"/>
    </source>
</evidence>
<organism evidence="2 3">
    <name type="scientific">Polarella glacialis</name>
    <name type="common">Dinoflagellate</name>
    <dbReference type="NCBI Taxonomy" id="89957"/>
    <lineage>
        <taxon>Eukaryota</taxon>
        <taxon>Sar</taxon>
        <taxon>Alveolata</taxon>
        <taxon>Dinophyceae</taxon>
        <taxon>Suessiales</taxon>
        <taxon>Suessiaceae</taxon>
        <taxon>Polarella</taxon>
    </lineage>
</organism>
<dbReference type="AlphaFoldDB" id="A0A813EFM4"/>
<evidence type="ECO:0000313" key="3">
    <source>
        <dbReference type="Proteomes" id="UP000654075"/>
    </source>
</evidence>
<gene>
    <name evidence="2" type="ORF">PGLA1383_LOCUS17492</name>
</gene>
<dbReference type="EMBL" id="CAJNNV010010833">
    <property type="protein sequence ID" value="CAE8599119.1"/>
    <property type="molecule type" value="Genomic_DNA"/>
</dbReference>
<accession>A0A813EFM4</accession>
<feature type="region of interest" description="Disordered" evidence="1">
    <location>
        <begin position="147"/>
        <end position="198"/>
    </location>
</feature>